<keyword evidence="8" id="KW-0206">Cytoskeleton</keyword>
<evidence type="ECO:0000256" key="6">
    <source>
        <dbReference type="ARBA" id="ARBA00022794"/>
    </source>
</evidence>
<evidence type="ECO:0000256" key="2">
    <source>
        <dbReference type="ARBA" id="ARBA00009485"/>
    </source>
</evidence>
<name>A0A7S3PRE1_9STRA</name>
<evidence type="ECO:0000256" key="3">
    <source>
        <dbReference type="ARBA" id="ARBA00021406"/>
    </source>
</evidence>
<dbReference type="GO" id="GO:0005879">
    <property type="term" value="C:axonemal microtubule"/>
    <property type="evidence" value="ECO:0007669"/>
    <property type="project" value="TreeGrafter"/>
</dbReference>
<evidence type="ECO:0000256" key="7">
    <source>
        <dbReference type="ARBA" id="ARBA00023054"/>
    </source>
</evidence>
<dbReference type="PANTHER" id="PTHR34031:SF1">
    <property type="entry name" value="CENTROSOMAL PROTEIN OF 162 KDA"/>
    <property type="match status" value="1"/>
</dbReference>
<reference evidence="11" key="1">
    <citation type="submission" date="2021-01" db="EMBL/GenBank/DDBJ databases">
        <authorList>
            <person name="Corre E."/>
            <person name="Pelletier E."/>
            <person name="Niang G."/>
            <person name="Scheremetjew M."/>
            <person name="Finn R."/>
            <person name="Kale V."/>
            <person name="Holt S."/>
            <person name="Cochrane G."/>
            <person name="Meng A."/>
            <person name="Brown T."/>
            <person name="Cohen L."/>
        </authorList>
    </citation>
    <scope>NUCLEOTIDE SEQUENCE</scope>
    <source>
        <strain evidence="11">GSBS06</strain>
    </source>
</reference>
<evidence type="ECO:0000256" key="4">
    <source>
        <dbReference type="ARBA" id="ARBA00022490"/>
    </source>
</evidence>
<evidence type="ECO:0000313" key="11">
    <source>
        <dbReference type="EMBL" id="CAE0447934.1"/>
    </source>
</evidence>
<gene>
    <name evidence="11" type="ORF">ASTO00021_LOCUS17898</name>
</gene>
<evidence type="ECO:0000256" key="10">
    <source>
        <dbReference type="SAM" id="MobiDB-lite"/>
    </source>
</evidence>
<feature type="coiled-coil region" evidence="9">
    <location>
        <begin position="163"/>
        <end position="208"/>
    </location>
</feature>
<feature type="coiled-coil region" evidence="9">
    <location>
        <begin position="277"/>
        <end position="345"/>
    </location>
</feature>
<evidence type="ECO:0000256" key="8">
    <source>
        <dbReference type="ARBA" id="ARBA00023212"/>
    </source>
</evidence>
<evidence type="ECO:0000256" key="1">
    <source>
        <dbReference type="ARBA" id="ARBA00004114"/>
    </source>
</evidence>
<comment type="similarity">
    <text evidence="2">Belongs to the CEP162 family.</text>
</comment>
<dbReference type="EMBL" id="HBIN01023253">
    <property type="protein sequence ID" value="CAE0447934.1"/>
    <property type="molecule type" value="Transcribed_RNA"/>
</dbReference>
<dbReference type="AlphaFoldDB" id="A0A7S3PRE1"/>
<keyword evidence="6" id="KW-0970">Cilium biogenesis/degradation</keyword>
<proteinExistence type="inferred from homology"/>
<accession>A0A7S3PRE1</accession>
<comment type="subcellular location">
    <subcellularLocation>
        <location evidence="1">Cytoplasm</location>
        <location evidence="1">Cytoskeleton</location>
        <location evidence="1">Microtubule organizing center</location>
        <location evidence="1">Centrosome</location>
        <location evidence="1">Centriole</location>
    </subcellularLocation>
</comment>
<dbReference type="GO" id="GO:0005814">
    <property type="term" value="C:centriole"/>
    <property type="evidence" value="ECO:0007669"/>
    <property type="project" value="UniProtKB-SubCell"/>
</dbReference>
<dbReference type="PANTHER" id="PTHR34031">
    <property type="entry name" value="CENTROSOMAL PROTEIN OF 162 KDA"/>
    <property type="match status" value="1"/>
</dbReference>
<keyword evidence="5" id="KW-0493">Microtubule</keyword>
<keyword evidence="4" id="KW-0963">Cytoplasm</keyword>
<organism evidence="11">
    <name type="scientific">Aplanochytrium stocchinoi</name>
    <dbReference type="NCBI Taxonomy" id="215587"/>
    <lineage>
        <taxon>Eukaryota</taxon>
        <taxon>Sar</taxon>
        <taxon>Stramenopiles</taxon>
        <taxon>Bigyra</taxon>
        <taxon>Labyrinthulomycetes</taxon>
        <taxon>Thraustochytrida</taxon>
        <taxon>Thraustochytriidae</taxon>
        <taxon>Aplanochytrium</taxon>
    </lineage>
</organism>
<dbReference type="InterPro" id="IPR038774">
    <property type="entry name" value="CEP162-like"/>
</dbReference>
<evidence type="ECO:0000256" key="5">
    <source>
        <dbReference type="ARBA" id="ARBA00022701"/>
    </source>
</evidence>
<evidence type="ECO:0000256" key="9">
    <source>
        <dbReference type="SAM" id="Coils"/>
    </source>
</evidence>
<feature type="compositionally biased region" description="Low complexity" evidence="10">
    <location>
        <begin position="424"/>
        <end position="440"/>
    </location>
</feature>
<dbReference type="GO" id="GO:0060271">
    <property type="term" value="P:cilium assembly"/>
    <property type="evidence" value="ECO:0007669"/>
    <property type="project" value="TreeGrafter"/>
</dbReference>
<keyword evidence="7 9" id="KW-0175">Coiled coil</keyword>
<protein>
    <recommendedName>
        <fullName evidence="3">Centrosomal protein of 162 kDa</fullName>
    </recommendedName>
</protein>
<sequence length="561" mass="65097">MKQEELKQELDQMRRDKRDLECKLGGMKGGVEELEEQNNDMKISAVENLRKELEEARLEHLTEAKMLKEKLKWYAENQDILDANDKLIQEQREMIKTLKLNMGGDKKLNGNNNNRSLPSDVKRIRSLEKHVKELEEALRKRNPDCLANLIRAAGPSEEELKTQRELQLKVSLLEEEIKEREVESSKRVRALRQEHEKIKLKYETLLQSKANSDVEVVHTGTNLGKHESRIHALEQELSRVRSFYRKKLEENSKKHDLAMRNARRGATDGVAVNNVSIASLHRESDRLRGEKTALEARVEELETIIGGNISKHNHNADLERLKMMAKTLREENEHLRRKLLVEETKKGQDRGKVGITQTKPLSLLDAVEAVDNNNNDINSDIGTPDDTVKDLRQRLHDSEVARKAIESLLLDAKIKEENKENRNSEGNNNIENNKMSSSSSKRLEELQNLLVQSKDSFNKLFQENAELQAQLADAKTQLMVPQTPTMLHHQSLLRRIEQMEYRHNNRERELERIVQQVKQRAELDIQLARANFQNVLTQKNAEIKRFQIELDSLMEDVKRIL</sequence>
<feature type="coiled-coil region" evidence="9">
    <location>
        <begin position="3"/>
        <end position="70"/>
    </location>
</feature>
<feature type="region of interest" description="Disordered" evidence="10">
    <location>
        <begin position="416"/>
        <end position="441"/>
    </location>
</feature>